<evidence type="ECO:0000256" key="5">
    <source>
        <dbReference type="ARBA" id="ARBA00022980"/>
    </source>
</evidence>
<dbReference type="GO" id="GO:0019843">
    <property type="term" value="F:rRNA binding"/>
    <property type="evidence" value="ECO:0007669"/>
    <property type="project" value="UniProtKB-UniRule"/>
</dbReference>
<dbReference type="STRING" id="1903181.BTN85_1403"/>
<evidence type="ECO:0000259" key="9">
    <source>
        <dbReference type="Pfam" id="PF00281"/>
    </source>
</evidence>
<name>A0A1Q6DX04_METT1</name>
<feature type="domain" description="Large ribosomal subunit protein uL5 C-terminal" evidence="10">
    <location>
        <begin position="63"/>
        <end position="142"/>
    </location>
</feature>
<evidence type="ECO:0000256" key="4">
    <source>
        <dbReference type="ARBA" id="ARBA00022884"/>
    </source>
</evidence>
<dbReference type="FunCoup" id="A0A1Q6DX04">
    <property type="interactions" value="138"/>
</dbReference>
<evidence type="ECO:0000256" key="8">
    <source>
        <dbReference type="RuleBase" id="RU003930"/>
    </source>
</evidence>
<dbReference type="PIRSF" id="PIRSF002161">
    <property type="entry name" value="Ribosomal_L5"/>
    <property type="match status" value="1"/>
</dbReference>
<evidence type="ECO:0000259" key="10">
    <source>
        <dbReference type="Pfam" id="PF00673"/>
    </source>
</evidence>
<comment type="caution">
    <text evidence="11">The sequence shown here is derived from an EMBL/GenBank/DDBJ whole genome shotgun (WGS) entry which is preliminary data.</text>
</comment>
<comment type="similarity">
    <text evidence="1 7 8">Belongs to the universal ribosomal protein uL5 family.</text>
</comment>
<dbReference type="EMBL" id="MSDW01000001">
    <property type="protein sequence ID" value="OKY78899.1"/>
    <property type="molecule type" value="Genomic_DNA"/>
</dbReference>
<organism evidence="11 12">
    <name type="scientific">Methanohalarchaeum thermophilum</name>
    <dbReference type="NCBI Taxonomy" id="1903181"/>
    <lineage>
        <taxon>Archaea</taxon>
        <taxon>Methanobacteriati</taxon>
        <taxon>Methanobacteriota</taxon>
        <taxon>Methanonatronarchaeia</taxon>
        <taxon>Methanonatronarchaeales</taxon>
        <taxon>Methanonatronarchaeaceae</taxon>
        <taxon>Candidatus Methanohalarchaeum</taxon>
    </lineage>
</organism>
<evidence type="ECO:0000256" key="1">
    <source>
        <dbReference type="ARBA" id="ARBA00008553"/>
    </source>
</evidence>
<dbReference type="Gene3D" id="3.30.1440.10">
    <property type="match status" value="1"/>
</dbReference>
<evidence type="ECO:0000256" key="6">
    <source>
        <dbReference type="ARBA" id="ARBA00023274"/>
    </source>
</evidence>
<feature type="domain" description="Large ribosomal subunit protein uL5 N-terminal" evidence="9">
    <location>
        <begin position="6"/>
        <end position="59"/>
    </location>
</feature>
<dbReference type="Pfam" id="PF00673">
    <property type="entry name" value="Ribosomal_L5_C"/>
    <property type="match status" value="1"/>
</dbReference>
<dbReference type="Proteomes" id="UP000185744">
    <property type="component" value="Unassembled WGS sequence"/>
</dbReference>
<dbReference type="InterPro" id="IPR002132">
    <property type="entry name" value="Ribosomal_uL5"/>
</dbReference>
<dbReference type="PANTHER" id="PTHR11994">
    <property type="entry name" value="60S RIBOSOMAL PROTEIN L11-RELATED"/>
    <property type="match status" value="1"/>
</dbReference>
<accession>A0A1Q6DX04</accession>
<evidence type="ECO:0000256" key="7">
    <source>
        <dbReference type="HAMAP-Rule" id="MF_01333"/>
    </source>
</evidence>
<keyword evidence="4 7" id="KW-0694">RNA-binding</keyword>
<dbReference type="GO" id="GO:1990904">
    <property type="term" value="C:ribonucleoprotein complex"/>
    <property type="evidence" value="ECO:0007669"/>
    <property type="project" value="UniProtKB-KW"/>
</dbReference>
<keyword evidence="6 7" id="KW-0687">Ribonucleoprotein</keyword>
<proteinExistence type="inferred from homology"/>
<evidence type="ECO:0000313" key="11">
    <source>
        <dbReference type="EMBL" id="OKY78899.1"/>
    </source>
</evidence>
<evidence type="ECO:0000313" key="12">
    <source>
        <dbReference type="Proteomes" id="UP000185744"/>
    </source>
</evidence>
<keyword evidence="3 7" id="KW-0699">rRNA-binding</keyword>
<dbReference type="SUPFAM" id="SSF55282">
    <property type="entry name" value="RL5-like"/>
    <property type="match status" value="1"/>
</dbReference>
<dbReference type="InterPro" id="IPR022804">
    <property type="entry name" value="Ribosomal_uL5_arc"/>
</dbReference>
<evidence type="ECO:0000256" key="3">
    <source>
        <dbReference type="ARBA" id="ARBA00022730"/>
    </source>
</evidence>
<keyword evidence="5 7" id="KW-0689">Ribosomal protein</keyword>
<dbReference type="InterPro" id="IPR031309">
    <property type="entry name" value="Ribosomal_uL5_C"/>
</dbReference>
<comment type="function">
    <text evidence="7">This is 1 of the proteins that bind and probably mediate the attachment of the 5S RNA into the large ribosomal subunit, where it forms part of the central protuberance. In the 70S ribosome it contacts protein S13 of the 30S subunit (bridge B1b), connecting the 2 subunits; this bridge is implicated in subunit movement. May contact the P site tRNA; the 5S rRNA and some of its associated proteins might help stabilize positioning of ribosome-bound tRNAs.</text>
</comment>
<dbReference type="InParanoid" id="A0A1Q6DX04"/>
<sequence>MTKTKNEMKEPEIEKVTVNIGVGSSGEDLINAENLLDEITGQEPVRTRSKQNNPTFEIKEGEPIGCKVTLRGKKAVEFLEKALEVIGNEIPEKSIDEYGNFAFGIEEHTNFPEMEYDPSVGIFGMDISVTMERPGYRVKKRSVEQKKIPEEHTLDPEDTIKYLKEQFETEVTQNE</sequence>
<comment type="subunit">
    <text evidence="7">Part of the 50S ribosomal subunit; contacts the 5S rRNA and probably tRNA. Forms a bridge to the 30S subunit in the 70S ribosome.</text>
</comment>
<keyword evidence="2 7" id="KW-0820">tRNA-binding</keyword>
<dbReference type="GO" id="GO:0000049">
    <property type="term" value="F:tRNA binding"/>
    <property type="evidence" value="ECO:0007669"/>
    <property type="project" value="UniProtKB-UniRule"/>
</dbReference>
<dbReference type="GO" id="GO:0003735">
    <property type="term" value="F:structural constituent of ribosome"/>
    <property type="evidence" value="ECO:0007669"/>
    <property type="project" value="InterPro"/>
</dbReference>
<dbReference type="InterPro" id="IPR057266">
    <property type="entry name" value="Ribosomal_uL5_euk/arc-type"/>
</dbReference>
<dbReference type="InterPro" id="IPR022803">
    <property type="entry name" value="Ribosomal_uL5_dom_sf"/>
</dbReference>
<keyword evidence="12" id="KW-1185">Reference proteome</keyword>
<protein>
    <recommendedName>
        <fullName evidence="7">Large ribosomal subunit protein uL5</fullName>
    </recommendedName>
</protein>
<dbReference type="InterPro" id="IPR031310">
    <property type="entry name" value="Ribosomal_uL5_N"/>
</dbReference>
<dbReference type="AlphaFoldDB" id="A0A1Q6DX04"/>
<evidence type="ECO:0000256" key="2">
    <source>
        <dbReference type="ARBA" id="ARBA00022555"/>
    </source>
</evidence>
<dbReference type="GO" id="GO:0005840">
    <property type="term" value="C:ribosome"/>
    <property type="evidence" value="ECO:0007669"/>
    <property type="project" value="UniProtKB-KW"/>
</dbReference>
<dbReference type="NCBIfam" id="NF003258">
    <property type="entry name" value="PRK04219.1"/>
    <property type="match status" value="1"/>
</dbReference>
<dbReference type="GO" id="GO:0006412">
    <property type="term" value="P:translation"/>
    <property type="evidence" value="ECO:0007669"/>
    <property type="project" value="UniProtKB-UniRule"/>
</dbReference>
<dbReference type="HAMAP" id="MF_01333_A">
    <property type="entry name" value="Ribosomal_uL5_A"/>
    <property type="match status" value="1"/>
</dbReference>
<gene>
    <name evidence="7" type="primary">rpl5</name>
    <name evidence="11" type="ORF">BTN85_1403</name>
</gene>
<dbReference type="Pfam" id="PF00281">
    <property type="entry name" value="Ribosomal_L5"/>
    <property type="match status" value="1"/>
</dbReference>
<dbReference type="FunFam" id="3.30.1440.10:FF:000002">
    <property type="entry name" value="60S ribosomal protein L11"/>
    <property type="match status" value="1"/>
</dbReference>
<reference evidence="11" key="1">
    <citation type="submission" date="2016-12" db="EMBL/GenBank/DDBJ databases">
        <title>Discovery of methanogenic haloarchaea.</title>
        <authorList>
            <person name="Sorokin D.Y."/>
            <person name="Makarova K.S."/>
            <person name="Abbas B."/>
            <person name="Ferrer M."/>
            <person name="Golyshin P.N."/>
        </authorList>
    </citation>
    <scope>NUCLEOTIDE SEQUENCE [LARGE SCALE GENOMIC DNA]</scope>
    <source>
        <strain evidence="11">HMET1</strain>
    </source>
</reference>